<evidence type="ECO:0000256" key="3">
    <source>
        <dbReference type="ARBA" id="ARBA00022729"/>
    </source>
</evidence>
<dbReference type="GO" id="GO:0005576">
    <property type="term" value="C:extracellular region"/>
    <property type="evidence" value="ECO:0007669"/>
    <property type="project" value="UniProtKB-SubCell"/>
</dbReference>
<comment type="caution">
    <text evidence="5">The sequence shown here is derived from an EMBL/GenBank/DDBJ whole genome shotgun (WGS) entry which is preliminary data.</text>
</comment>
<protein>
    <submittedName>
        <fullName evidence="5">C1QL</fullName>
    </submittedName>
</protein>
<evidence type="ECO:0000313" key="6">
    <source>
        <dbReference type="Proteomes" id="UP000683360"/>
    </source>
</evidence>
<dbReference type="AlphaFoldDB" id="A0A8S3QL42"/>
<dbReference type="SUPFAM" id="SSF49842">
    <property type="entry name" value="TNF-like"/>
    <property type="match status" value="1"/>
</dbReference>
<reference evidence="5" key="1">
    <citation type="submission" date="2021-03" db="EMBL/GenBank/DDBJ databases">
        <authorList>
            <person name="Bekaert M."/>
        </authorList>
    </citation>
    <scope>NUCLEOTIDE SEQUENCE</scope>
</reference>
<keyword evidence="6" id="KW-1185">Reference proteome</keyword>
<keyword evidence="2" id="KW-0964">Secreted</keyword>
<gene>
    <name evidence="5" type="ORF">MEDL_12387</name>
</gene>
<dbReference type="PANTHER" id="PTHR22923:SF113">
    <property type="entry name" value="COMPLEMENT C1Q-LIKE PROTEIN 4"/>
    <property type="match status" value="1"/>
</dbReference>
<dbReference type="PROSITE" id="PS50871">
    <property type="entry name" value="C1Q"/>
    <property type="match status" value="1"/>
</dbReference>
<dbReference type="InterPro" id="IPR050822">
    <property type="entry name" value="Cerebellin_Synaptic_Org"/>
</dbReference>
<accession>A0A8S3QL42</accession>
<comment type="subcellular location">
    <subcellularLocation>
        <location evidence="1">Secreted</location>
    </subcellularLocation>
</comment>
<evidence type="ECO:0000256" key="2">
    <source>
        <dbReference type="ARBA" id="ARBA00022525"/>
    </source>
</evidence>
<name>A0A8S3QL42_MYTED</name>
<proteinExistence type="predicted"/>
<feature type="domain" description="C1q" evidence="4">
    <location>
        <begin position="36"/>
        <end position="175"/>
    </location>
</feature>
<dbReference type="EMBL" id="CAJPWZ010000650">
    <property type="protein sequence ID" value="CAG2197525.1"/>
    <property type="molecule type" value="Genomic_DNA"/>
</dbReference>
<dbReference type="InterPro" id="IPR001073">
    <property type="entry name" value="C1q_dom"/>
</dbReference>
<evidence type="ECO:0000256" key="1">
    <source>
        <dbReference type="ARBA" id="ARBA00004613"/>
    </source>
</evidence>
<organism evidence="5 6">
    <name type="scientific">Mytilus edulis</name>
    <name type="common">Blue mussel</name>
    <dbReference type="NCBI Taxonomy" id="6550"/>
    <lineage>
        <taxon>Eukaryota</taxon>
        <taxon>Metazoa</taxon>
        <taxon>Spiralia</taxon>
        <taxon>Lophotrochozoa</taxon>
        <taxon>Mollusca</taxon>
        <taxon>Bivalvia</taxon>
        <taxon>Autobranchia</taxon>
        <taxon>Pteriomorphia</taxon>
        <taxon>Mytilida</taxon>
        <taxon>Mytiloidea</taxon>
        <taxon>Mytilidae</taxon>
        <taxon>Mytilinae</taxon>
        <taxon>Mytilus</taxon>
    </lineage>
</organism>
<dbReference type="Pfam" id="PF00386">
    <property type="entry name" value="C1q"/>
    <property type="match status" value="1"/>
</dbReference>
<dbReference type="OrthoDB" id="6154955at2759"/>
<dbReference type="Proteomes" id="UP000683360">
    <property type="component" value="Unassembled WGS sequence"/>
</dbReference>
<dbReference type="PRINTS" id="PR00007">
    <property type="entry name" value="COMPLEMNTC1Q"/>
</dbReference>
<dbReference type="PANTHER" id="PTHR22923">
    <property type="entry name" value="CEREBELLIN-RELATED"/>
    <property type="match status" value="1"/>
</dbReference>
<evidence type="ECO:0000313" key="5">
    <source>
        <dbReference type="EMBL" id="CAG2197525.1"/>
    </source>
</evidence>
<dbReference type="Gene3D" id="2.60.120.40">
    <property type="match status" value="1"/>
</dbReference>
<dbReference type="SMART" id="SM00110">
    <property type="entry name" value="C1Q"/>
    <property type="match status" value="1"/>
</dbReference>
<sequence>MEQTIQSLKTTYDKVVLTLQSKVNQLESTVKRLSASDCPAIAFMTSLAHDLIHVQSGVQLKFDNVKLNSGNAYNSFHGNFIAPKAGTYFFTYTITSTEHSWIRIRLLRNNLDIGHLINPDHDSYLKTTESVLVHLNENDDVWLETDDALRPDTTYIMGGTNHLESHFAGFLLYCN</sequence>
<keyword evidence="3" id="KW-0732">Signal</keyword>
<dbReference type="InterPro" id="IPR008983">
    <property type="entry name" value="Tumour_necrosis_fac-like_dom"/>
</dbReference>
<evidence type="ECO:0000259" key="4">
    <source>
        <dbReference type="PROSITE" id="PS50871"/>
    </source>
</evidence>